<dbReference type="InterPro" id="IPR027275">
    <property type="entry name" value="PRC-brl_dom"/>
</dbReference>
<evidence type="ECO:0000313" key="3">
    <source>
        <dbReference type="EMBL" id="GAA5087229.1"/>
    </source>
</evidence>
<dbReference type="InterPro" id="IPR011033">
    <property type="entry name" value="PRC_barrel-like_sf"/>
</dbReference>
<comment type="caution">
    <text evidence="3">The sequence shown here is derived from an EMBL/GenBank/DDBJ whole genome shotgun (WGS) entry which is preliminary data.</text>
</comment>
<dbReference type="Pfam" id="PF05239">
    <property type="entry name" value="PRC"/>
    <property type="match status" value="1"/>
</dbReference>
<dbReference type="Proteomes" id="UP001500227">
    <property type="component" value="Unassembled WGS sequence"/>
</dbReference>
<evidence type="ECO:0000313" key="4">
    <source>
        <dbReference type="Proteomes" id="UP001500227"/>
    </source>
</evidence>
<feature type="domain" description="PRC-barrel" evidence="2">
    <location>
        <begin position="37"/>
        <end position="100"/>
    </location>
</feature>
<evidence type="ECO:0000256" key="1">
    <source>
        <dbReference type="SAM" id="MobiDB-lite"/>
    </source>
</evidence>
<dbReference type="PANTHER" id="PTHR36505:SF1">
    <property type="entry name" value="BLR1072 PROTEIN"/>
    <property type="match status" value="1"/>
</dbReference>
<organism evidence="3 4">
    <name type="scientific">Paenalcaligenes hermetiae</name>
    <dbReference type="NCBI Taxonomy" id="1157987"/>
    <lineage>
        <taxon>Bacteria</taxon>
        <taxon>Pseudomonadati</taxon>
        <taxon>Pseudomonadota</taxon>
        <taxon>Betaproteobacteria</taxon>
        <taxon>Burkholderiales</taxon>
        <taxon>Alcaligenaceae</taxon>
        <taxon>Paenalcaligenes</taxon>
    </lineage>
</organism>
<reference evidence="4" key="1">
    <citation type="journal article" date="2019" name="Int. J. Syst. Evol. Microbiol.">
        <title>The Global Catalogue of Microorganisms (GCM) 10K type strain sequencing project: providing services to taxonomists for standard genome sequencing and annotation.</title>
        <authorList>
            <consortium name="The Broad Institute Genomics Platform"/>
            <consortium name="The Broad Institute Genome Sequencing Center for Infectious Disease"/>
            <person name="Wu L."/>
            <person name="Ma J."/>
        </authorList>
    </citation>
    <scope>NUCLEOTIDE SEQUENCE [LARGE SCALE GENOMIC DNA]</scope>
    <source>
        <strain evidence="4">JCM 18423</strain>
    </source>
</reference>
<protein>
    <recommendedName>
        <fullName evidence="2">PRC-barrel domain-containing protein</fullName>
    </recommendedName>
</protein>
<sequence>MDPIRPGQTTATHPTGQATINPAPYSHYTNGCSVKENLLDQDIYNEHGDKMGDLRDVILGADGRAQYYVVGVGGFLGMGEHDVRIACDHIEHTGDRFVLRGYTKDQLKELPNTQNLRQI</sequence>
<dbReference type="RefSeq" id="WP_345369737.1">
    <property type="nucleotide sequence ID" value="NZ_BAABKD010000006.1"/>
</dbReference>
<feature type="region of interest" description="Disordered" evidence="1">
    <location>
        <begin position="1"/>
        <end position="24"/>
    </location>
</feature>
<dbReference type="EMBL" id="BAABKD010000006">
    <property type="protein sequence ID" value="GAA5087229.1"/>
    <property type="molecule type" value="Genomic_DNA"/>
</dbReference>
<proteinExistence type="predicted"/>
<name>A0ABP9M1V5_9BURK</name>
<accession>A0ABP9M1V5</accession>
<dbReference type="PANTHER" id="PTHR36505">
    <property type="entry name" value="BLR1072 PROTEIN"/>
    <property type="match status" value="1"/>
</dbReference>
<gene>
    <name evidence="3" type="ORF">GCM10023337_07470</name>
</gene>
<keyword evidence="4" id="KW-1185">Reference proteome</keyword>
<dbReference type="Gene3D" id="2.30.30.240">
    <property type="entry name" value="PRC-barrel domain"/>
    <property type="match status" value="1"/>
</dbReference>
<dbReference type="SUPFAM" id="SSF50346">
    <property type="entry name" value="PRC-barrel domain"/>
    <property type="match status" value="1"/>
</dbReference>
<feature type="compositionally biased region" description="Polar residues" evidence="1">
    <location>
        <begin position="7"/>
        <end position="20"/>
    </location>
</feature>
<evidence type="ECO:0000259" key="2">
    <source>
        <dbReference type="Pfam" id="PF05239"/>
    </source>
</evidence>